<keyword evidence="3" id="KW-1185">Reference proteome</keyword>
<accession>A0ABS1VS62</accession>
<proteinExistence type="predicted"/>
<evidence type="ECO:0000256" key="1">
    <source>
        <dbReference type="SAM" id="MobiDB-lite"/>
    </source>
</evidence>
<dbReference type="EMBL" id="JAENHO010000005">
    <property type="protein sequence ID" value="MBL7256426.1"/>
    <property type="molecule type" value="Genomic_DNA"/>
</dbReference>
<gene>
    <name evidence="2" type="ORF">JKJ07_19200</name>
</gene>
<comment type="caution">
    <text evidence="2">The sequence shown here is derived from an EMBL/GenBank/DDBJ whole genome shotgun (WGS) entry which is preliminary data.</text>
</comment>
<reference evidence="2 3" key="1">
    <citation type="submission" date="2021-01" db="EMBL/GenBank/DDBJ databases">
        <title>Actinoplanes sp. nov. LDG1-01 isolated from lichen.</title>
        <authorList>
            <person name="Saeng-In P."/>
            <person name="Phongsopitanun W."/>
            <person name="Kanchanasin P."/>
            <person name="Yuki M."/>
            <person name="Kudo T."/>
            <person name="Ohkuma M."/>
            <person name="Tanasupawat S."/>
        </authorList>
    </citation>
    <scope>NUCLEOTIDE SEQUENCE [LARGE SCALE GENOMIC DNA]</scope>
    <source>
        <strain evidence="2 3">LDG1-01</strain>
    </source>
</reference>
<sequence length="247" mass="27264">MKSTEILVAFSLPDSGPLGNIWRITAKKTDFYVDPLGQASVFHLSAHGPNETNPGHRFHVRVDKRAASAVHARGDLVVFNLPRKGRSFDGQKLAPGVFRVARIRWTWHLQRPRFRQAAALPGPVPDIVENQFGARLGSQLGPNEAQDLDLVLSYGEPYWPAGEQSVRDNSRLGPLRNSAGMWLTATSFRRSHMTAPAPEGLDPPLPQPGEEPNRIMGGAPAGEDDGEMYWFVETITSRQIIQASRAE</sequence>
<feature type="region of interest" description="Disordered" evidence="1">
    <location>
        <begin position="193"/>
        <end position="219"/>
    </location>
</feature>
<name>A0ABS1VS62_9ACTN</name>
<organism evidence="2 3">
    <name type="scientific">Paractinoplanes lichenicola</name>
    <dbReference type="NCBI Taxonomy" id="2802976"/>
    <lineage>
        <taxon>Bacteria</taxon>
        <taxon>Bacillati</taxon>
        <taxon>Actinomycetota</taxon>
        <taxon>Actinomycetes</taxon>
        <taxon>Micromonosporales</taxon>
        <taxon>Micromonosporaceae</taxon>
        <taxon>Paractinoplanes</taxon>
    </lineage>
</organism>
<evidence type="ECO:0000313" key="3">
    <source>
        <dbReference type="Proteomes" id="UP000598996"/>
    </source>
</evidence>
<dbReference type="RefSeq" id="WP_202992960.1">
    <property type="nucleotide sequence ID" value="NZ_JAENHO010000005.1"/>
</dbReference>
<dbReference type="Proteomes" id="UP000598996">
    <property type="component" value="Unassembled WGS sequence"/>
</dbReference>
<evidence type="ECO:0000313" key="2">
    <source>
        <dbReference type="EMBL" id="MBL7256426.1"/>
    </source>
</evidence>
<protein>
    <submittedName>
        <fullName evidence="2">Uncharacterized protein</fullName>
    </submittedName>
</protein>